<evidence type="ECO:0000313" key="2">
    <source>
        <dbReference type="Proteomes" id="UP001057452"/>
    </source>
</evidence>
<keyword evidence="2" id="KW-1185">Reference proteome</keyword>
<name>A0ACB9WSM8_CHAAC</name>
<sequence>MGLDREGALNRSTTEQQQSRSRSTSPARLDSLVQSQARELSQLRQQVKESRRLGALQRLQLDQLSKAFTELLQASEVDFYKGEAVKEQLEKSLSILDRLEGRLDKGESRLDKEDVAALELSRSVGQLQQGPLLSGQSMADPPDSTARVQQEIETLRLELEGDRELLQLHVGLLVQQNREQLDL</sequence>
<evidence type="ECO:0000313" key="1">
    <source>
        <dbReference type="EMBL" id="KAI4816734.1"/>
    </source>
</evidence>
<comment type="caution">
    <text evidence="1">The sequence shown here is derived from an EMBL/GenBank/DDBJ whole genome shotgun (WGS) entry which is preliminary data.</text>
</comment>
<protein>
    <submittedName>
        <fullName evidence="1">Uncharacterized protein</fullName>
    </submittedName>
</protein>
<dbReference type="Proteomes" id="UP001057452">
    <property type="component" value="Chromosome 12"/>
</dbReference>
<organism evidence="1 2">
    <name type="scientific">Chaenocephalus aceratus</name>
    <name type="common">Blackfin icefish</name>
    <name type="synonym">Chaenichthys aceratus</name>
    <dbReference type="NCBI Taxonomy" id="36190"/>
    <lineage>
        <taxon>Eukaryota</taxon>
        <taxon>Metazoa</taxon>
        <taxon>Chordata</taxon>
        <taxon>Craniata</taxon>
        <taxon>Vertebrata</taxon>
        <taxon>Euteleostomi</taxon>
        <taxon>Actinopterygii</taxon>
        <taxon>Neopterygii</taxon>
        <taxon>Teleostei</taxon>
        <taxon>Neoteleostei</taxon>
        <taxon>Acanthomorphata</taxon>
        <taxon>Eupercaria</taxon>
        <taxon>Perciformes</taxon>
        <taxon>Notothenioidei</taxon>
        <taxon>Channichthyidae</taxon>
        <taxon>Chaenocephalus</taxon>
    </lineage>
</organism>
<proteinExistence type="predicted"/>
<dbReference type="EMBL" id="CM043796">
    <property type="protein sequence ID" value="KAI4816734.1"/>
    <property type="molecule type" value="Genomic_DNA"/>
</dbReference>
<reference evidence="1" key="1">
    <citation type="submission" date="2022-05" db="EMBL/GenBank/DDBJ databases">
        <title>Chromosome-level genome of Chaenocephalus aceratus.</title>
        <authorList>
            <person name="Park H."/>
        </authorList>
    </citation>
    <scope>NUCLEOTIDE SEQUENCE</scope>
    <source>
        <strain evidence="1">KU_202001</strain>
    </source>
</reference>
<accession>A0ACB9WSM8</accession>
<gene>
    <name evidence="1" type="ORF">KUCAC02_009047</name>
</gene>